<name>A0A6A5XPY9_9PLEO</name>
<gene>
    <name evidence="1" type="ORF">BU24DRAFT_423895</name>
</gene>
<dbReference type="AlphaFoldDB" id="A0A6A5XPY9"/>
<organism evidence="1 2">
    <name type="scientific">Aaosphaeria arxii CBS 175.79</name>
    <dbReference type="NCBI Taxonomy" id="1450172"/>
    <lineage>
        <taxon>Eukaryota</taxon>
        <taxon>Fungi</taxon>
        <taxon>Dikarya</taxon>
        <taxon>Ascomycota</taxon>
        <taxon>Pezizomycotina</taxon>
        <taxon>Dothideomycetes</taxon>
        <taxon>Pleosporomycetidae</taxon>
        <taxon>Pleosporales</taxon>
        <taxon>Pleosporales incertae sedis</taxon>
        <taxon>Aaosphaeria</taxon>
    </lineage>
</organism>
<protein>
    <submittedName>
        <fullName evidence="1">Uncharacterized protein</fullName>
    </submittedName>
</protein>
<sequence length="222" mass="25358">MLFALRLVLPRLALPIYISLSTLFHLVFGQTTDIFYASTEYSVHSRKLNFPFKRGGSNERIRPACPRVCLRVSRLGFCICGRSPMTPHFISHSRALENSPASSHVLVHRKPCLFLTLFFPDTTEHPPLSSPARRKHSRGFPRQTRTEYIDLDDAPRIAQPARFVTNCGVTTCVAQDVCRSRSTTTTTQPCFDAYVRRWYEYGVSTPHMDVRGTSSFDERRND</sequence>
<evidence type="ECO:0000313" key="2">
    <source>
        <dbReference type="Proteomes" id="UP000799778"/>
    </source>
</evidence>
<dbReference type="GeneID" id="54285763"/>
<dbReference type="Proteomes" id="UP000799778">
    <property type="component" value="Unassembled WGS sequence"/>
</dbReference>
<reference evidence="1" key="1">
    <citation type="journal article" date="2020" name="Stud. Mycol.">
        <title>101 Dothideomycetes genomes: a test case for predicting lifestyles and emergence of pathogens.</title>
        <authorList>
            <person name="Haridas S."/>
            <person name="Albert R."/>
            <person name="Binder M."/>
            <person name="Bloem J."/>
            <person name="Labutti K."/>
            <person name="Salamov A."/>
            <person name="Andreopoulos B."/>
            <person name="Baker S."/>
            <person name="Barry K."/>
            <person name="Bills G."/>
            <person name="Bluhm B."/>
            <person name="Cannon C."/>
            <person name="Castanera R."/>
            <person name="Culley D."/>
            <person name="Daum C."/>
            <person name="Ezra D."/>
            <person name="Gonzalez J."/>
            <person name="Henrissat B."/>
            <person name="Kuo A."/>
            <person name="Liang C."/>
            <person name="Lipzen A."/>
            <person name="Lutzoni F."/>
            <person name="Magnuson J."/>
            <person name="Mondo S."/>
            <person name="Nolan M."/>
            <person name="Ohm R."/>
            <person name="Pangilinan J."/>
            <person name="Park H.-J."/>
            <person name="Ramirez L."/>
            <person name="Alfaro M."/>
            <person name="Sun H."/>
            <person name="Tritt A."/>
            <person name="Yoshinaga Y."/>
            <person name="Zwiers L.-H."/>
            <person name="Turgeon B."/>
            <person name="Goodwin S."/>
            <person name="Spatafora J."/>
            <person name="Crous P."/>
            <person name="Grigoriev I."/>
        </authorList>
    </citation>
    <scope>NUCLEOTIDE SEQUENCE</scope>
    <source>
        <strain evidence="1">CBS 175.79</strain>
    </source>
</reference>
<accession>A0A6A5XPY9</accession>
<keyword evidence="2" id="KW-1185">Reference proteome</keyword>
<proteinExistence type="predicted"/>
<dbReference type="RefSeq" id="XP_033383315.1">
    <property type="nucleotide sequence ID" value="XM_033528366.1"/>
</dbReference>
<dbReference type="EMBL" id="ML978070">
    <property type="protein sequence ID" value="KAF2014976.1"/>
    <property type="molecule type" value="Genomic_DNA"/>
</dbReference>
<evidence type="ECO:0000313" key="1">
    <source>
        <dbReference type="EMBL" id="KAF2014976.1"/>
    </source>
</evidence>